<organism evidence="2 3">
    <name type="scientific">Oleispira antarctica RB-8</name>
    <dbReference type="NCBI Taxonomy" id="698738"/>
    <lineage>
        <taxon>Bacteria</taxon>
        <taxon>Pseudomonadati</taxon>
        <taxon>Pseudomonadota</taxon>
        <taxon>Gammaproteobacteria</taxon>
        <taxon>Oceanospirillales</taxon>
        <taxon>Oceanospirillaceae</taxon>
        <taxon>Oleispira</taxon>
    </lineage>
</organism>
<feature type="chain" id="PRO_5004383890" description="Lipoprotein" evidence="1">
    <location>
        <begin position="19"/>
        <end position="73"/>
    </location>
</feature>
<name>R4YR76_OLEAN</name>
<dbReference type="KEGG" id="oai:OLEAN_C35400"/>
<evidence type="ECO:0000313" key="3">
    <source>
        <dbReference type="Proteomes" id="UP000032749"/>
    </source>
</evidence>
<keyword evidence="1" id="KW-0732">Signal</keyword>
<protein>
    <recommendedName>
        <fullName evidence="4">Lipoprotein</fullName>
    </recommendedName>
</protein>
<reference evidence="2 3" key="1">
    <citation type="journal article" date="2013" name="Nat. Commun.">
        <title>Genome sequence and functional genomic analysis of the oil-degrading bacterium Oleispira antarctica.</title>
        <authorList>
            <person name="Kube M."/>
            <person name="Chernikova T.N."/>
            <person name="Al-Ramahi Y."/>
            <person name="Beloqui A."/>
            <person name="Lopez-Cortez N."/>
            <person name="Guazzaroni M.E."/>
            <person name="Heipieper H.J."/>
            <person name="Klages S."/>
            <person name="Kotsyurbenko O.R."/>
            <person name="Langer I."/>
            <person name="Nechitaylo T.Y."/>
            <person name="Lunsdorf H."/>
            <person name="Fernandez M."/>
            <person name="Juarez S."/>
            <person name="Ciordia S."/>
            <person name="Singer A."/>
            <person name="Kagan O."/>
            <person name="Egorova O."/>
            <person name="Petit P.A."/>
            <person name="Stogios P."/>
            <person name="Kim Y."/>
            <person name="Tchigvintsev A."/>
            <person name="Flick R."/>
            <person name="Denaro R."/>
            <person name="Genovese M."/>
            <person name="Albar J.P."/>
            <person name="Reva O.N."/>
            <person name="Martinez-Gomariz M."/>
            <person name="Tran H."/>
            <person name="Ferrer M."/>
            <person name="Savchenko A."/>
            <person name="Yakunin A.F."/>
            <person name="Yakimov M.M."/>
            <person name="Golyshina O.V."/>
            <person name="Reinhardt R."/>
            <person name="Golyshin P.N."/>
        </authorList>
    </citation>
    <scope>NUCLEOTIDE SEQUENCE [LARGE SCALE GENOMIC DNA]</scope>
</reference>
<keyword evidence="3" id="KW-1185">Reference proteome</keyword>
<proteinExistence type="predicted"/>
<evidence type="ECO:0008006" key="4">
    <source>
        <dbReference type="Google" id="ProtNLM"/>
    </source>
</evidence>
<dbReference type="HOGENOM" id="CLU_2701146_0_0_6"/>
<dbReference type="PROSITE" id="PS51257">
    <property type="entry name" value="PROKAR_LIPOPROTEIN"/>
    <property type="match status" value="1"/>
</dbReference>
<accession>R4YR76</accession>
<dbReference type="AlphaFoldDB" id="R4YR76"/>
<dbReference type="EMBL" id="FO203512">
    <property type="protein sequence ID" value="CCK77716.1"/>
    <property type="molecule type" value="Genomic_DNA"/>
</dbReference>
<dbReference type="Proteomes" id="UP000032749">
    <property type="component" value="Chromosome"/>
</dbReference>
<gene>
    <name evidence="2" type="ORF">OLEAN_C35400</name>
</gene>
<sequence length="73" mass="8131">MLKTLATLALILATTACANKSISKDMINKDLLKEAQPLYQTCLDDYKKTMSDDEAREACTAKLKESYKKVTAQ</sequence>
<evidence type="ECO:0000256" key="1">
    <source>
        <dbReference type="SAM" id="SignalP"/>
    </source>
</evidence>
<evidence type="ECO:0000313" key="2">
    <source>
        <dbReference type="EMBL" id="CCK77716.1"/>
    </source>
</evidence>
<feature type="signal peptide" evidence="1">
    <location>
        <begin position="1"/>
        <end position="18"/>
    </location>
</feature>